<dbReference type="RefSeq" id="WP_009252326.1">
    <property type="nucleotide sequence ID" value="NZ_BAABXS010000001.1"/>
</dbReference>
<dbReference type="AlphaFoldDB" id="A0A1E3ANU1"/>
<evidence type="ECO:0000313" key="2">
    <source>
        <dbReference type="EMBL" id="ODM03847.1"/>
    </source>
</evidence>
<protein>
    <submittedName>
        <fullName evidence="3">CotJB protein</fullName>
    </submittedName>
    <submittedName>
        <fullName evidence="4">Spore coat protein CotJB</fullName>
    </submittedName>
</protein>
<name>A0A1E3ANU1_9FIRM</name>
<dbReference type="EMBL" id="MCGH01000003">
    <property type="protein sequence ID" value="ODM03847.1"/>
    <property type="molecule type" value="Genomic_DNA"/>
</dbReference>
<evidence type="ECO:0000313" key="7">
    <source>
        <dbReference type="Proteomes" id="UP000094271"/>
    </source>
</evidence>
<dbReference type="InterPro" id="IPR024207">
    <property type="entry name" value="CotJB_dom"/>
</dbReference>
<comment type="caution">
    <text evidence="3">The sequence shown here is derived from an EMBL/GenBank/DDBJ whole genome shotgun (WGS) entry which is preliminary data.</text>
</comment>
<evidence type="ECO:0000259" key="1">
    <source>
        <dbReference type="Pfam" id="PF12652"/>
    </source>
</evidence>
<evidence type="ECO:0000313" key="8">
    <source>
        <dbReference type="Proteomes" id="UP000094869"/>
    </source>
</evidence>
<evidence type="ECO:0000313" key="5">
    <source>
        <dbReference type="EMBL" id="ODR44964.1"/>
    </source>
</evidence>
<evidence type="ECO:0000313" key="3">
    <source>
        <dbReference type="EMBL" id="ODM09786.1"/>
    </source>
</evidence>
<dbReference type="GeneID" id="93302112"/>
<keyword evidence="4" id="KW-0167">Capsid protein</keyword>
<accession>A0A1E3ANU1</accession>
<dbReference type="Proteomes" id="UP000094067">
    <property type="component" value="Unassembled WGS sequence"/>
</dbReference>
<dbReference type="Proteomes" id="UP000094869">
    <property type="component" value="Unassembled WGS sequence"/>
</dbReference>
<dbReference type="EMBL" id="MCGI01000004">
    <property type="protein sequence ID" value="ODM09786.1"/>
    <property type="molecule type" value="Genomic_DNA"/>
</dbReference>
<dbReference type="OrthoDB" id="9804099at2"/>
<dbReference type="EMBL" id="MEHA01000032">
    <property type="protein sequence ID" value="ODR43885.1"/>
    <property type="molecule type" value="Genomic_DNA"/>
</dbReference>
<dbReference type="EMBL" id="MEHD01000054">
    <property type="protein sequence ID" value="ODR44964.1"/>
    <property type="molecule type" value="Genomic_DNA"/>
</dbReference>
<feature type="domain" description="Protein CotJB" evidence="1">
    <location>
        <begin position="17"/>
        <end position="91"/>
    </location>
</feature>
<reference evidence="6 9" key="1">
    <citation type="submission" date="2016-07" db="EMBL/GenBank/DDBJ databases">
        <title>Characterization of isolates of Eisenbergiella tayi derived from blood cultures, using whole genome sequencing.</title>
        <authorList>
            <person name="Burdz T."/>
            <person name="Wiebe D."/>
            <person name="Huynh C."/>
            <person name="Bernard K."/>
        </authorList>
    </citation>
    <scope>NUCLEOTIDE SEQUENCE [LARGE SCALE GENOMIC DNA]</scope>
    <source>
        <strain evidence="2 6">NML 110608</strain>
        <strain evidence="3 9">NML 120489</strain>
    </source>
</reference>
<dbReference type="Pfam" id="PF12652">
    <property type="entry name" value="CotJB"/>
    <property type="match status" value="1"/>
</dbReference>
<dbReference type="InterPro" id="IPR016571">
    <property type="entry name" value="Spore_coat_assembly_CotJB"/>
</dbReference>
<sequence>MSCQNCPPCANPEQEHSLHNISIVSFVVVELTEYLDTHPFDREALNYFNYYNRMLNKMSAEFADKYFPLNLATVDPNNREWNWGLAPLPWEGV</sequence>
<organism evidence="3 9">
    <name type="scientific">Eisenbergiella tayi</name>
    <dbReference type="NCBI Taxonomy" id="1432052"/>
    <lineage>
        <taxon>Bacteria</taxon>
        <taxon>Bacillati</taxon>
        <taxon>Bacillota</taxon>
        <taxon>Clostridia</taxon>
        <taxon>Lachnospirales</taxon>
        <taxon>Lachnospiraceae</taxon>
        <taxon>Eisenbergiella</taxon>
    </lineage>
</organism>
<dbReference type="PIRSF" id="PIRSF010606">
    <property type="entry name" value="Spore_coat_CotJB"/>
    <property type="match status" value="1"/>
</dbReference>
<proteinExistence type="predicted"/>
<dbReference type="Proteomes" id="UP000094271">
    <property type="component" value="Unassembled WGS sequence"/>
</dbReference>
<evidence type="ECO:0000313" key="9">
    <source>
        <dbReference type="Proteomes" id="UP000095003"/>
    </source>
</evidence>
<keyword evidence="4" id="KW-0946">Virion</keyword>
<reference evidence="4 7" key="3">
    <citation type="submission" date="2016-08" db="EMBL/GenBank/DDBJ databases">
        <authorList>
            <person name="Seilhamer J.J."/>
        </authorList>
    </citation>
    <scope>NUCLEOTIDE SEQUENCE [LARGE SCALE GENOMIC DNA]</scope>
    <source>
        <strain evidence="4 7">NML150140-1</strain>
    </source>
</reference>
<gene>
    <name evidence="3" type="ORF">BEH84_04154</name>
    <name evidence="4" type="ORF">BEI59_29615</name>
    <name evidence="2" type="ORF">BEI61_04650</name>
    <name evidence="5" type="ORF">BEI63_29885</name>
</gene>
<keyword evidence="8" id="KW-1185">Reference proteome</keyword>
<evidence type="ECO:0000313" key="6">
    <source>
        <dbReference type="Proteomes" id="UP000094067"/>
    </source>
</evidence>
<evidence type="ECO:0000313" key="4">
    <source>
        <dbReference type="EMBL" id="ODR43885.1"/>
    </source>
</evidence>
<dbReference type="Proteomes" id="UP000095003">
    <property type="component" value="Unassembled WGS sequence"/>
</dbReference>
<reference evidence="5 8" key="2">
    <citation type="submission" date="2016-08" db="EMBL/GenBank/DDBJ databases">
        <title>Characterization of Isolates of Eisenbergiella tayi Derived from Blood Cultures, Using Whole Genome Sequencing.</title>
        <authorList>
            <person name="Bernier A.-M."/>
            <person name="Burdz T."/>
            <person name="Wiebe D."/>
            <person name="Bernard K."/>
        </authorList>
    </citation>
    <scope>NUCLEOTIDE SEQUENCE [LARGE SCALE GENOMIC DNA]</scope>
    <source>
        <strain evidence="5 8">NML120146</strain>
    </source>
</reference>